<dbReference type="PROSITE" id="PS51257">
    <property type="entry name" value="PROKAR_LIPOPROTEIN"/>
    <property type="match status" value="1"/>
</dbReference>
<organism evidence="2 3">
    <name type="scientific">Hyphomonas adhaerens MHS-3</name>
    <dbReference type="NCBI Taxonomy" id="1280949"/>
    <lineage>
        <taxon>Bacteria</taxon>
        <taxon>Pseudomonadati</taxon>
        <taxon>Pseudomonadota</taxon>
        <taxon>Alphaproteobacteria</taxon>
        <taxon>Hyphomonadales</taxon>
        <taxon>Hyphomonadaceae</taxon>
        <taxon>Hyphomonas</taxon>
    </lineage>
</organism>
<protein>
    <recommendedName>
        <fullName evidence="4">Lipoprotein</fullName>
    </recommendedName>
</protein>
<dbReference type="InterPro" id="IPR045500">
    <property type="entry name" value="DUF6491"/>
</dbReference>
<dbReference type="Proteomes" id="UP000027446">
    <property type="component" value="Unassembled WGS sequence"/>
</dbReference>
<feature type="compositionally biased region" description="Basic and acidic residues" evidence="1">
    <location>
        <begin position="129"/>
        <end position="140"/>
    </location>
</feature>
<dbReference type="AlphaFoldDB" id="A0A069E258"/>
<evidence type="ECO:0000313" key="2">
    <source>
        <dbReference type="EMBL" id="KCZ83663.1"/>
    </source>
</evidence>
<dbReference type="PATRIC" id="fig|1280949.3.peg.2786"/>
<dbReference type="EMBL" id="ARYH01000002">
    <property type="protein sequence ID" value="KCZ83663.1"/>
    <property type="molecule type" value="Genomic_DNA"/>
</dbReference>
<sequence>MRPSLTLASTLLILTGCASTGSSEREPAGIAKYADDPRLGEEVNRICFASNIDSFGNNTRDTFTVREGRDHYLIEVFGTCAPLEHAVTMKIGASTGCLTNGDRIIVSDSLMPRRDQPFSTARCVVKSMHKWDPKAEKTPDESDTDSADSDGASEES</sequence>
<accession>A0A069E258</accession>
<feature type="compositionally biased region" description="Acidic residues" evidence="1">
    <location>
        <begin position="141"/>
        <end position="156"/>
    </location>
</feature>
<name>A0A069E258_9PROT</name>
<keyword evidence="3" id="KW-1185">Reference proteome</keyword>
<dbReference type="Pfam" id="PF20101">
    <property type="entry name" value="DUF6491"/>
    <property type="match status" value="1"/>
</dbReference>
<reference evidence="2 3" key="1">
    <citation type="journal article" date="2014" name="Antonie Van Leeuwenhoek">
        <title>Hyphomonas beringensis sp. nov. and Hyphomonas chukchiensis sp. nov., isolated from surface seawater of the Bering Sea and Chukchi Sea.</title>
        <authorList>
            <person name="Li C."/>
            <person name="Lai Q."/>
            <person name="Li G."/>
            <person name="Dong C."/>
            <person name="Wang J."/>
            <person name="Liao Y."/>
            <person name="Shao Z."/>
        </authorList>
    </citation>
    <scope>NUCLEOTIDE SEQUENCE [LARGE SCALE GENOMIC DNA]</scope>
    <source>
        <strain evidence="2 3">MHS-3</strain>
    </source>
</reference>
<dbReference type="OrthoDB" id="6400990at2"/>
<feature type="region of interest" description="Disordered" evidence="1">
    <location>
        <begin position="129"/>
        <end position="156"/>
    </location>
</feature>
<dbReference type="STRING" id="1280949.HAD_13714"/>
<evidence type="ECO:0000256" key="1">
    <source>
        <dbReference type="SAM" id="MobiDB-lite"/>
    </source>
</evidence>
<evidence type="ECO:0000313" key="3">
    <source>
        <dbReference type="Proteomes" id="UP000027446"/>
    </source>
</evidence>
<evidence type="ECO:0008006" key="4">
    <source>
        <dbReference type="Google" id="ProtNLM"/>
    </source>
</evidence>
<gene>
    <name evidence="2" type="ORF">HAD_13714</name>
</gene>
<dbReference type="RefSeq" id="WP_035572630.1">
    <property type="nucleotide sequence ID" value="NZ_ARYH01000002.1"/>
</dbReference>
<comment type="caution">
    <text evidence="2">The sequence shown here is derived from an EMBL/GenBank/DDBJ whole genome shotgun (WGS) entry which is preliminary data.</text>
</comment>
<dbReference type="eggNOG" id="ENOG5033GQY">
    <property type="taxonomic scope" value="Bacteria"/>
</dbReference>
<proteinExistence type="predicted"/>